<evidence type="ECO:0000259" key="2">
    <source>
        <dbReference type="PROSITE" id="PS51740"/>
    </source>
</evidence>
<reference evidence="3 4" key="1">
    <citation type="submission" date="2017-01" db="EMBL/GenBank/DDBJ databases">
        <title>Genome Analysis of Deinococcus marmoris KOPRI26562.</title>
        <authorList>
            <person name="Kim J.H."/>
            <person name="Oh H.-M."/>
        </authorList>
    </citation>
    <scope>NUCLEOTIDE SEQUENCE [LARGE SCALE GENOMIC DNA]</scope>
    <source>
        <strain evidence="3 4">KOPRI26562</strain>
    </source>
</reference>
<dbReference type="SMART" id="SM00966">
    <property type="entry name" value="SpoVT_AbrB"/>
    <property type="match status" value="1"/>
</dbReference>
<dbReference type="PROSITE" id="PS51740">
    <property type="entry name" value="SPOVT_ABRB"/>
    <property type="match status" value="1"/>
</dbReference>
<dbReference type="InterPro" id="IPR007159">
    <property type="entry name" value="SpoVT-AbrB_dom"/>
</dbReference>
<dbReference type="GO" id="GO:0003677">
    <property type="term" value="F:DNA binding"/>
    <property type="evidence" value="ECO:0007669"/>
    <property type="project" value="UniProtKB-UniRule"/>
</dbReference>
<dbReference type="SUPFAM" id="SSF89447">
    <property type="entry name" value="AbrB/MazE/MraZ-like"/>
    <property type="match status" value="1"/>
</dbReference>
<feature type="domain" description="SpoVT-AbrB" evidence="2">
    <location>
        <begin position="4"/>
        <end position="49"/>
    </location>
</feature>
<comment type="caution">
    <text evidence="3">The sequence shown here is derived from an EMBL/GenBank/DDBJ whole genome shotgun (WGS) entry which is preliminary data.</text>
</comment>
<evidence type="ECO:0000313" key="4">
    <source>
        <dbReference type="Proteomes" id="UP000186607"/>
    </source>
</evidence>
<dbReference type="Pfam" id="PF04014">
    <property type="entry name" value="MazE_antitoxin"/>
    <property type="match status" value="1"/>
</dbReference>
<name>A0A1U7P3S9_9DEIO</name>
<evidence type="ECO:0000256" key="1">
    <source>
        <dbReference type="PROSITE-ProRule" id="PRU01076"/>
    </source>
</evidence>
<dbReference type="AlphaFoldDB" id="A0A1U7P3S9"/>
<accession>A0A1U7P3S9</accession>
<proteinExistence type="predicted"/>
<dbReference type="EMBL" id="MSTI01000020">
    <property type="protein sequence ID" value="OLV19827.1"/>
    <property type="molecule type" value="Genomic_DNA"/>
</dbReference>
<keyword evidence="4" id="KW-1185">Reference proteome</keyword>
<protein>
    <recommendedName>
        <fullName evidence="2">SpoVT-AbrB domain-containing protein</fullName>
    </recommendedName>
</protein>
<dbReference type="NCBIfam" id="TIGR01439">
    <property type="entry name" value="lp_hng_hel_AbrB"/>
    <property type="match status" value="1"/>
</dbReference>
<gene>
    <name evidence="3" type="ORF">BOO71_0001846</name>
</gene>
<dbReference type="Gene3D" id="2.10.260.10">
    <property type="match status" value="1"/>
</dbReference>
<dbReference type="InterPro" id="IPR037914">
    <property type="entry name" value="SpoVT-AbrB_sf"/>
</dbReference>
<organism evidence="3 4">
    <name type="scientific">Deinococcus marmoris</name>
    <dbReference type="NCBI Taxonomy" id="249408"/>
    <lineage>
        <taxon>Bacteria</taxon>
        <taxon>Thermotogati</taxon>
        <taxon>Deinococcota</taxon>
        <taxon>Deinococci</taxon>
        <taxon>Deinococcales</taxon>
        <taxon>Deinococcaceae</taxon>
        <taxon>Deinococcus</taxon>
    </lineage>
</organism>
<evidence type="ECO:0000313" key="3">
    <source>
        <dbReference type="EMBL" id="OLV19827.1"/>
    </source>
</evidence>
<sequence>MENTFEGTISSKRQITIPAEAFRQLRLQPGDKVAIQVRNGQLHLIPAANDFEALTRQHVSHGGPPRDAYQEIRELRGWTEDDEAQQE</sequence>
<dbReference type="Proteomes" id="UP000186607">
    <property type="component" value="Unassembled WGS sequence"/>
</dbReference>
<dbReference type="STRING" id="249408.BOO71_0001846"/>
<keyword evidence="1" id="KW-0238">DNA-binding</keyword>